<evidence type="ECO:0000313" key="2">
    <source>
        <dbReference type="Proteomes" id="UP000192582"/>
    </source>
</evidence>
<name>A0A1W1V6H2_9DEIO</name>
<organism evidence="1 2">
    <name type="scientific">Deinococcus hopiensis KR-140</name>
    <dbReference type="NCBI Taxonomy" id="695939"/>
    <lineage>
        <taxon>Bacteria</taxon>
        <taxon>Thermotogati</taxon>
        <taxon>Deinococcota</taxon>
        <taxon>Deinococci</taxon>
        <taxon>Deinococcales</taxon>
        <taxon>Deinococcaceae</taxon>
        <taxon>Deinococcus</taxon>
    </lineage>
</organism>
<sequence>MSATRQLGVGPLPPLVWFRARPSAALGLPEGWQTGLIPAQLLWPVLGAMGWASPYLVEFTLRLFAPLGDGTGWTAYCPMAQPRLLRLLPSLCLILMELRRGKMQRP</sequence>
<dbReference type="Proteomes" id="UP000192582">
    <property type="component" value="Unassembled WGS sequence"/>
</dbReference>
<proteinExistence type="predicted"/>
<keyword evidence="2" id="KW-1185">Reference proteome</keyword>
<gene>
    <name evidence="1" type="ORF">SAMN00790413_00223</name>
</gene>
<protein>
    <submittedName>
        <fullName evidence="1">Uncharacterized protein</fullName>
    </submittedName>
</protein>
<dbReference type="OrthoDB" id="9772439at2"/>
<dbReference type="STRING" id="695939.SAMN00790413_00223"/>
<reference evidence="1 2" key="1">
    <citation type="submission" date="2017-04" db="EMBL/GenBank/DDBJ databases">
        <authorList>
            <person name="Afonso C.L."/>
            <person name="Miller P.J."/>
            <person name="Scott M.A."/>
            <person name="Spackman E."/>
            <person name="Goraichik I."/>
            <person name="Dimitrov K.M."/>
            <person name="Suarez D.L."/>
            <person name="Swayne D.E."/>
        </authorList>
    </citation>
    <scope>NUCLEOTIDE SEQUENCE [LARGE SCALE GENOMIC DNA]</scope>
    <source>
        <strain evidence="1 2">KR-140</strain>
    </source>
</reference>
<dbReference type="RefSeq" id="WP_084047931.1">
    <property type="nucleotide sequence ID" value="NZ_FWWU01000009.1"/>
</dbReference>
<dbReference type="EMBL" id="FWWU01000009">
    <property type="protein sequence ID" value="SMB88932.1"/>
    <property type="molecule type" value="Genomic_DNA"/>
</dbReference>
<accession>A0A1W1V6H2</accession>
<dbReference type="AlphaFoldDB" id="A0A1W1V6H2"/>
<evidence type="ECO:0000313" key="1">
    <source>
        <dbReference type="EMBL" id="SMB88932.1"/>
    </source>
</evidence>